<keyword evidence="2" id="KW-1185">Reference proteome</keyword>
<gene>
    <name evidence="1" type="ORF">CTI12_AA551770</name>
</gene>
<comment type="caution">
    <text evidence="1">The sequence shown here is derived from an EMBL/GenBank/DDBJ whole genome shotgun (WGS) entry which is preliminary data.</text>
</comment>
<evidence type="ECO:0000313" key="1">
    <source>
        <dbReference type="EMBL" id="PWA41686.1"/>
    </source>
</evidence>
<evidence type="ECO:0000313" key="2">
    <source>
        <dbReference type="Proteomes" id="UP000245207"/>
    </source>
</evidence>
<sequence length="129" mass="14886">MKLDIAMLCCEDCDAISSELRYYLKRFPLLENVTITDTGKRGRLSLCGQDIVRDNKKIRLCYVPLLKLPVTGYMMKGVFLAIFEMFDLPGGDSSVNMNLNDFEDKEEAAYNEAVMEIFKRNRGWKEKLL</sequence>
<proteinExistence type="predicted"/>
<reference evidence="1 2" key="1">
    <citation type="journal article" date="2018" name="Mol. Plant">
        <title>The genome of Artemisia annua provides insight into the evolution of Asteraceae family and artemisinin biosynthesis.</title>
        <authorList>
            <person name="Shen Q."/>
            <person name="Zhang L."/>
            <person name="Liao Z."/>
            <person name="Wang S."/>
            <person name="Yan T."/>
            <person name="Shi P."/>
            <person name="Liu M."/>
            <person name="Fu X."/>
            <person name="Pan Q."/>
            <person name="Wang Y."/>
            <person name="Lv Z."/>
            <person name="Lu X."/>
            <person name="Zhang F."/>
            <person name="Jiang W."/>
            <person name="Ma Y."/>
            <person name="Chen M."/>
            <person name="Hao X."/>
            <person name="Li L."/>
            <person name="Tang Y."/>
            <person name="Lv G."/>
            <person name="Zhou Y."/>
            <person name="Sun X."/>
            <person name="Brodelius P.E."/>
            <person name="Rose J.K.C."/>
            <person name="Tang K."/>
        </authorList>
    </citation>
    <scope>NUCLEOTIDE SEQUENCE [LARGE SCALE GENOMIC DNA]</scope>
    <source>
        <strain evidence="2">cv. Huhao1</strain>
        <tissue evidence="1">Leaf</tissue>
    </source>
</reference>
<protein>
    <submittedName>
        <fullName evidence="1">F-box domain, Leucine-rich repeat domain, L domain-like protein</fullName>
    </submittedName>
</protein>
<accession>A0A2U1KY43</accession>
<dbReference type="EMBL" id="PKPP01012909">
    <property type="protein sequence ID" value="PWA41686.1"/>
    <property type="molecule type" value="Genomic_DNA"/>
</dbReference>
<name>A0A2U1KY43_ARTAN</name>
<dbReference type="OrthoDB" id="812961at2759"/>
<dbReference type="Proteomes" id="UP000245207">
    <property type="component" value="Unassembled WGS sequence"/>
</dbReference>
<dbReference type="AlphaFoldDB" id="A0A2U1KY43"/>
<organism evidence="1 2">
    <name type="scientific">Artemisia annua</name>
    <name type="common">Sweet wormwood</name>
    <dbReference type="NCBI Taxonomy" id="35608"/>
    <lineage>
        <taxon>Eukaryota</taxon>
        <taxon>Viridiplantae</taxon>
        <taxon>Streptophyta</taxon>
        <taxon>Embryophyta</taxon>
        <taxon>Tracheophyta</taxon>
        <taxon>Spermatophyta</taxon>
        <taxon>Magnoliopsida</taxon>
        <taxon>eudicotyledons</taxon>
        <taxon>Gunneridae</taxon>
        <taxon>Pentapetalae</taxon>
        <taxon>asterids</taxon>
        <taxon>campanulids</taxon>
        <taxon>Asterales</taxon>
        <taxon>Asteraceae</taxon>
        <taxon>Asteroideae</taxon>
        <taxon>Anthemideae</taxon>
        <taxon>Artemisiinae</taxon>
        <taxon>Artemisia</taxon>
    </lineage>
</organism>